<dbReference type="OrthoDB" id="2745866at2759"/>
<dbReference type="InParanoid" id="A0A401GPM2"/>
<evidence type="ECO:0000313" key="1">
    <source>
        <dbReference type="EMBL" id="GBE84099.1"/>
    </source>
</evidence>
<keyword evidence="2" id="KW-1185">Reference proteome</keyword>
<evidence type="ECO:0008006" key="3">
    <source>
        <dbReference type="Google" id="ProtNLM"/>
    </source>
</evidence>
<evidence type="ECO:0000313" key="2">
    <source>
        <dbReference type="Proteomes" id="UP000287166"/>
    </source>
</evidence>
<organism evidence="1 2">
    <name type="scientific">Sparassis crispa</name>
    <dbReference type="NCBI Taxonomy" id="139825"/>
    <lineage>
        <taxon>Eukaryota</taxon>
        <taxon>Fungi</taxon>
        <taxon>Dikarya</taxon>
        <taxon>Basidiomycota</taxon>
        <taxon>Agaricomycotina</taxon>
        <taxon>Agaricomycetes</taxon>
        <taxon>Polyporales</taxon>
        <taxon>Sparassidaceae</taxon>
        <taxon>Sparassis</taxon>
    </lineage>
</organism>
<protein>
    <recommendedName>
        <fullName evidence="3">HAT C-terminal dimerisation domain-containing protein</fullName>
    </recommendedName>
</protein>
<dbReference type="Proteomes" id="UP000287166">
    <property type="component" value="Unassembled WGS sequence"/>
</dbReference>
<sequence>MLIRFGIEQKILMFNGDNATSNDKQTSELAKLPNSFEEANRARCFSHTLQLSAKSLLQPFNSALEKPSEMQDDKFDDLPEL</sequence>
<reference evidence="1 2" key="1">
    <citation type="journal article" date="2018" name="Sci. Rep.">
        <title>Genome sequence of the cauliflower mushroom Sparassis crispa (Hanabiratake) and its association with beneficial usage.</title>
        <authorList>
            <person name="Kiyama R."/>
            <person name="Furutani Y."/>
            <person name="Kawaguchi K."/>
            <person name="Nakanishi T."/>
        </authorList>
    </citation>
    <scope>NUCLEOTIDE SEQUENCE [LARGE SCALE GENOMIC DNA]</scope>
</reference>
<name>A0A401GPM2_9APHY</name>
<gene>
    <name evidence="1" type="ORF">SCP_0600770</name>
</gene>
<accession>A0A401GPM2</accession>
<proteinExistence type="predicted"/>
<dbReference type="GeneID" id="38781016"/>
<dbReference type="AlphaFoldDB" id="A0A401GPM2"/>
<dbReference type="RefSeq" id="XP_027615012.1">
    <property type="nucleotide sequence ID" value="XM_027759211.1"/>
</dbReference>
<comment type="caution">
    <text evidence="1">The sequence shown here is derived from an EMBL/GenBank/DDBJ whole genome shotgun (WGS) entry which is preliminary data.</text>
</comment>
<dbReference type="EMBL" id="BFAD01000006">
    <property type="protein sequence ID" value="GBE84099.1"/>
    <property type="molecule type" value="Genomic_DNA"/>
</dbReference>